<dbReference type="SUPFAM" id="SSF82549">
    <property type="entry name" value="DAK1/DegV-like"/>
    <property type="match status" value="1"/>
</dbReference>
<evidence type="ECO:0000313" key="6">
    <source>
        <dbReference type="EMBL" id="TCL06227.1"/>
    </source>
</evidence>
<proteinExistence type="predicted"/>
<dbReference type="GO" id="GO:0005829">
    <property type="term" value="C:cytosol"/>
    <property type="evidence" value="ECO:0007669"/>
    <property type="project" value="TreeGrafter"/>
</dbReference>
<name>A0A4R1NGR7_9GAMM</name>
<dbReference type="GO" id="GO:0019563">
    <property type="term" value="P:glycerol catabolic process"/>
    <property type="evidence" value="ECO:0007669"/>
    <property type="project" value="TreeGrafter"/>
</dbReference>
<evidence type="ECO:0000256" key="3">
    <source>
        <dbReference type="ARBA" id="ARBA00022777"/>
    </source>
</evidence>
<dbReference type="Gene3D" id="3.30.1180.20">
    <property type="entry name" value="Dihydroxyacetone kinase, domain 2"/>
    <property type="match status" value="1"/>
</dbReference>
<sequence length="346" mass="36672">MEILDIYPMKKFINAPSEYVVEMLAGIYAAHPRQLKYVADDVHCLVNAVPAVPAGKVGLVTGGGSGHLPLFLGYVGEGMLDGCAVGDVFQSPSADQILNVTKAVDQGSGVLYLYGNYSGDILNFDLAAELAGFDGINTATVVGADDVGSATADRRSKRRGVAGIFFIYKIAGAAAAAGLGLEEVARLAARAGDATKTIGVALSPCIIPEVGTPAFTVAEDEMELGMGIHGEPGISTGKRESADRIIDRILPLLLDELTFSQNDQAAILLNGLGATPKDELYILYNRIHQVLAERRIAVFHVYCGEFATAMEMTGFSLSVCKLDAELKGYLAQPVNTPFFIQPRLDN</sequence>
<reference evidence="6 7" key="1">
    <citation type="submission" date="2019-02" db="EMBL/GenBank/DDBJ databases">
        <title>Investigation of anaerobic lignin degradation for improved lignocellulosic biofuels.</title>
        <authorList>
            <person name="Deangelis K."/>
        </authorList>
    </citation>
    <scope>NUCLEOTIDE SEQUENCE [LARGE SCALE GENOMIC DNA]</scope>
    <source>
        <strain evidence="6 7">159R</strain>
    </source>
</reference>
<dbReference type="AlphaFoldDB" id="A0A4R1NGR7"/>
<dbReference type="InterPro" id="IPR004006">
    <property type="entry name" value="DhaK_dom"/>
</dbReference>
<dbReference type="Pfam" id="PF02733">
    <property type="entry name" value="Dak1"/>
    <property type="match status" value="1"/>
</dbReference>
<dbReference type="Proteomes" id="UP000294555">
    <property type="component" value="Unassembled WGS sequence"/>
</dbReference>
<keyword evidence="2" id="KW-0547">Nucleotide-binding</keyword>
<feature type="domain" description="DhaK" evidence="5">
    <location>
        <begin position="15"/>
        <end position="339"/>
    </location>
</feature>
<protein>
    <submittedName>
        <fullName evidence="6">Dihydroxyacetone kinase DhaK subunit</fullName>
    </submittedName>
</protein>
<keyword evidence="1" id="KW-0808">Transferase</keyword>
<keyword evidence="3 6" id="KW-0418">Kinase</keyword>
<gene>
    <name evidence="6" type="ORF">EZJ58_4462</name>
</gene>
<keyword evidence="7" id="KW-1185">Reference proteome</keyword>
<organism evidence="6 7">
    <name type="scientific">Sodalis ligni</name>
    <dbReference type="NCBI Taxonomy" id="2697027"/>
    <lineage>
        <taxon>Bacteria</taxon>
        <taxon>Pseudomonadati</taxon>
        <taxon>Pseudomonadota</taxon>
        <taxon>Gammaproteobacteria</taxon>
        <taxon>Enterobacterales</taxon>
        <taxon>Bruguierivoracaceae</taxon>
        <taxon>Sodalis</taxon>
    </lineage>
</organism>
<comment type="caution">
    <text evidence="6">The sequence shown here is derived from an EMBL/GenBank/DDBJ whole genome shotgun (WGS) entry which is preliminary data.</text>
</comment>
<dbReference type="GO" id="GO:0004371">
    <property type="term" value="F:glycerone kinase activity"/>
    <property type="evidence" value="ECO:0007669"/>
    <property type="project" value="InterPro"/>
</dbReference>
<dbReference type="PROSITE" id="PS51481">
    <property type="entry name" value="DHAK"/>
    <property type="match status" value="1"/>
</dbReference>
<evidence type="ECO:0000256" key="4">
    <source>
        <dbReference type="ARBA" id="ARBA00022840"/>
    </source>
</evidence>
<evidence type="ECO:0000256" key="2">
    <source>
        <dbReference type="ARBA" id="ARBA00022741"/>
    </source>
</evidence>
<dbReference type="InterPro" id="IPR050861">
    <property type="entry name" value="Dihydroxyacetone_Kinase"/>
</dbReference>
<dbReference type="FunFam" id="3.40.50.10440:FF:000001">
    <property type="entry name" value="Dihydroxyacetone kinase, DhaK subunit"/>
    <property type="match status" value="1"/>
</dbReference>
<dbReference type="PANTHER" id="PTHR28629">
    <property type="entry name" value="TRIOKINASE/FMN CYCLASE"/>
    <property type="match status" value="1"/>
</dbReference>
<dbReference type="FunFam" id="3.30.1180.20:FF:000001">
    <property type="entry name" value="Dihydroxyacetone kinase 1"/>
    <property type="match status" value="1"/>
</dbReference>
<evidence type="ECO:0000256" key="1">
    <source>
        <dbReference type="ARBA" id="ARBA00022679"/>
    </source>
</evidence>
<accession>A0A4R1NGR7</accession>
<keyword evidence="4" id="KW-0067">ATP-binding</keyword>
<evidence type="ECO:0000259" key="5">
    <source>
        <dbReference type="PROSITE" id="PS51481"/>
    </source>
</evidence>
<dbReference type="PANTHER" id="PTHR28629:SF4">
    <property type="entry name" value="TRIOKINASE_FMN CYCLASE"/>
    <property type="match status" value="1"/>
</dbReference>
<dbReference type="Gene3D" id="3.40.50.10440">
    <property type="entry name" value="Dihydroxyacetone kinase, domain 1"/>
    <property type="match status" value="1"/>
</dbReference>
<dbReference type="GO" id="GO:0005524">
    <property type="term" value="F:ATP binding"/>
    <property type="evidence" value="ECO:0007669"/>
    <property type="project" value="UniProtKB-KW"/>
</dbReference>
<dbReference type="EMBL" id="SJOI01000001">
    <property type="protein sequence ID" value="TCL06227.1"/>
    <property type="molecule type" value="Genomic_DNA"/>
</dbReference>
<evidence type="ECO:0000313" key="7">
    <source>
        <dbReference type="Proteomes" id="UP000294555"/>
    </source>
</evidence>